<sequence>MTVMVWVIQVLGVLRLRVWLGQGFSYSSDESDIPTDGTGVSNDLYAFLQAFFKEHPQLVKNDFYITEESYAGHYIPALASWGFAIGNGLTNPEIQYPAYTQFAVDNKLITKEDQADINKLIPFCVGAAKNCVSKGGESYETALQQCQLIFTNILAIAGNINTVKDVLGVGKIKFVSCSSEVPTALVQDWMLNYEKDIPALLEDGIKVLIYAGESDLICNWLGNSQWVHAMKWSGQKQFGASKTVPFLVDGKNAGSLNSYGALSFLKVDSAMRYVS</sequence>
<comment type="caution">
    <text evidence="3">The sequence shown here is derived from an EMBL/GenBank/DDBJ whole genome shotgun (WGS) entry which is preliminary data.</text>
</comment>
<reference evidence="3 4" key="1">
    <citation type="journal article" date="2022" name="Nat. Genet.">
        <title>Improved pea reference genome and pan-genome highlight genomic features and evolutionary characteristics.</title>
        <authorList>
            <person name="Yang T."/>
            <person name="Liu R."/>
            <person name="Luo Y."/>
            <person name="Hu S."/>
            <person name="Wang D."/>
            <person name="Wang C."/>
            <person name="Pandey M.K."/>
            <person name="Ge S."/>
            <person name="Xu Q."/>
            <person name="Li N."/>
            <person name="Li G."/>
            <person name="Huang Y."/>
            <person name="Saxena R.K."/>
            <person name="Ji Y."/>
            <person name="Li M."/>
            <person name="Yan X."/>
            <person name="He Y."/>
            <person name="Liu Y."/>
            <person name="Wang X."/>
            <person name="Xiang C."/>
            <person name="Varshney R.K."/>
            <person name="Ding H."/>
            <person name="Gao S."/>
            <person name="Zong X."/>
        </authorList>
    </citation>
    <scope>NUCLEOTIDE SEQUENCE [LARGE SCALE GENOMIC DNA]</scope>
    <source>
        <strain evidence="3 4">cv. Zhongwan 6</strain>
    </source>
</reference>
<comment type="similarity">
    <text evidence="1">Belongs to the peptidase S10 family.</text>
</comment>
<evidence type="ECO:0000313" key="4">
    <source>
        <dbReference type="Proteomes" id="UP001058974"/>
    </source>
</evidence>
<keyword evidence="2" id="KW-0732">Signal</keyword>
<dbReference type="PANTHER" id="PTHR11802:SF350">
    <property type="entry name" value="CARBOXYPEPTIDASE"/>
    <property type="match status" value="1"/>
</dbReference>
<protein>
    <recommendedName>
        <fullName evidence="5">Carboxypeptidase</fullName>
    </recommendedName>
</protein>
<dbReference type="InterPro" id="IPR029058">
    <property type="entry name" value="AB_hydrolase_fold"/>
</dbReference>
<gene>
    <name evidence="3" type="ORF">KIW84_074794</name>
</gene>
<dbReference type="PRINTS" id="PR00724">
    <property type="entry name" value="CRBOXYPTASEC"/>
</dbReference>
<dbReference type="GO" id="GO:0005773">
    <property type="term" value="C:vacuole"/>
    <property type="evidence" value="ECO:0007669"/>
    <property type="project" value="TreeGrafter"/>
</dbReference>
<proteinExistence type="inferred from homology"/>
<accession>A0A9D5A0D0</accession>
<dbReference type="AlphaFoldDB" id="A0A9D5A0D0"/>
<dbReference type="GO" id="GO:0004185">
    <property type="term" value="F:serine-type carboxypeptidase activity"/>
    <property type="evidence" value="ECO:0007669"/>
    <property type="project" value="InterPro"/>
</dbReference>
<dbReference type="Pfam" id="PF00450">
    <property type="entry name" value="Peptidase_S10"/>
    <property type="match status" value="2"/>
</dbReference>
<dbReference type="SUPFAM" id="SSF53474">
    <property type="entry name" value="alpha/beta-Hydrolases"/>
    <property type="match status" value="1"/>
</dbReference>
<dbReference type="Gene3D" id="3.40.50.12670">
    <property type="match status" value="1"/>
</dbReference>
<organism evidence="3 4">
    <name type="scientific">Pisum sativum</name>
    <name type="common">Garden pea</name>
    <name type="synonym">Lathyrus oleraceus</name>
    <dbReference type="NCBI Taxonomy" id="3888"/>
    <lineage>
        <taxon>Eukaryota</taxon>
        <taxon>Viridiplantae</taxon>
        <taxon>Streptophyta</taxon>
        <taxon>Embryophyta</taxon>
        <taxon>Tracheophyta</taxon>
        <taxon>Spermatophyta</taxon>
        <taxon>Magnoliopsida</taxon>
        <taxon>eudicotyledons</taxon>
        <taxon>Gunneridae</taxon>
        <taxon>Pentapetalae</taxon>
        <taxon>rosids</taxon>
        <taxon>fabids</taxon>
        <taxon>Fabales</taxon>
        <taxon>Fabaceae</taxon>
        <taxon>Papilionoideae</taxon>
        <taxon>50 kb inversion clade</taxon>
        <taxon>NPAAA clade</taxon>
        <taxon>Hologalegina</taxon>
        <taxon>IRL clade</taxon>
        <taxon>Fabeae</taxon>
        <taxon>Lathyrus</taxon>
    </lineage>
</organism>
<name>A0A9D5A0D0_PEA</name>
<feature type="signal peptide" evidence="2">
    <location>
        <begin position="1"/>
        <end position="23"/>
    </location>
</feature>
<dbReference type="InterPro" id="IPR001563">
    <property type="entry name" value="Peptidase_S10"/>
</dbReference>
<keyword evidence="4" id="KW-1185">Reference proteome</keyword>
<dbReference type="GO" id="GO:0006508">
    <property type="term" value="P:proteolysis"/>
    <property type="evidence" value="ECO:0007669"/>
    <property type="project" value="InterPro"/>
</dbReference>
<dbReference type="Gene3D" id="3.40.50.1820">
    <property type="entry name" value="alpha/beta hydrolase"/>
    <property type="match status" value="1"/>
</dbReference>
<dbReference type="Proteomes" id="UP001058974">
    <property type="component" value="Chromosome 7"/>
</dbReference>
<feature type="chain" id="PRO_5039521616" description="Carboxypeptidase" evidence="2">
    <location>
        <begin position="24"/>
        <end position="275"/>
    </location>
</feature>
<dbReference type="Gramene" id="Psat07G0479400-T1">
    <property type="protein sequence ID" value="KAI5389273.1"/>
    <property type="gene ID" value="KIW84_074794"/>
</dbReference>
<dbReference type="PANTHER" id="PTHR11802">
    <property type="entry name" value="SERINE PROTEASE FAMILY S10 SERINE CARBOXYPEPTIDASE"/>
    <property type="match status" value="1"/>
</dbReference>
<evidence type="ECO:0000256" key="1">
    <source>
        <dbReference type="ARBA" id="ARBA00009431"/>
    </source>
</evidence>
<evidence type="ECO:0000256" key="2">
    <source>
        <dbReference type="SAM" id="SignalP"/>
    </source>
</evidence>
<evidence type="ECO:0008006" key="5">
    <source>
        <dbReference type="Google" id="ProtNLM"/>
    </source>
</evidence>
<evidence type="ECO:0000313" key="3">
    <source>
        <dbReference type="EMBL" id="KAI5389273.1"/>
    </source>
</evidence>
<dbReference type="EMBL" id="JAMSHJ010000007">
    <property type="protein sequence ID" value="KAI5389273.1"/>
    <property type="molecule type" value="Genomic_DNA"/>
</dbReference>